<evidence type="ECO:0000313" key="3">
    <source>
        <dbReference type="EMBL" id="GGU26686.1"/>
    </source>
</evidence>
<accession>A0ABQ2UG98</accession>
<evidence type="ECO:0000256" key="1">
    <source>
        <dbReference type="SAM" id="MobiDB-lite"/>
    </source>
</evidence>
<evidence type="ECO:0000313" key="4">
    <source>
        <dbReference type="Proteomes" id="UP000649573"/>
    </source>
</evidence>
<feature type="compositionally biased region" description="Basic residues" evidence="1">
    <location>
        <begin position="1"/>
        <end position="17"/>
    </location>
</feature>
<dbReference type="RefSeq" id="WP_229812385.1">
    <property type="nucleotide sequence ID" value="NZ_BMRE01000004.1"/>
</dbReference>
<organism evidence="3 4">
    <name type="scientific">Lentzea flava</name>
    <dbReference type="NCBI Taxonomy" id="103732"/>
    <lineage>
        <taxon>Bacteria</taxon>
        <taxon>Bacillati</taxon>
        <taxon>Actinomycetota</taxon>
        <taxon>Actinomycetes</taxon>
        <taxon>Pseudonocardiales</taxon>
        <taxon>Pseudonocardiaceae</taxon>
        <taxon>Lentzea</taxon>
    </lineage>
</organism>
<reference evidence="4" key="1">
    <citation type="journal article" date="2019" name="Int. J. Syst. Evol. Microbiol.">
        <title>The Global Catalogue of Microorganisms (GCM) 10K type strain sequencing project: providing services to taxonomists for standard genome sequencing and annotation.</title>
        <authorList>
            <consortium name="The Broad Institute Genomics Platform"/>
            <consortium name="The Broad Institute Genome Sequencing Center for Infectious Disease"/>
            <person name="Wu L."/>
            <person name="Ma J."/>
        </authorList>
    </citation>
    <scope>NUCLEOTIDE SEQUENCE [LARGE SCALE GENOMIC DNA]</scope>
    <source>
        <strain evidence="4">JCM 3296</strain>
    </source>
</reference>
<keyword evidence="4" id="KW-1185">Reference proteome</keyword>
<dbReference type="InterPro" id="IPR024498">
    <property type="entry name" value="DUF2786"/>
</dbReference>
<evidence type="ECO:0000259" key="2">
    <source>
        <dbReference type="Pfam" id="PF10979"/>
    </source>
</evidence>
<feature type="domain" description="DUF2786" evidence="2">
    <location>
        <begin position="217"/>
        <end position="255"/>
    </location>
</feature>
<proteinExistence type="predicted"/>
<comment type="caution">
    <text evidence="3">The sequence shown here is derived from an EMBL/GenBank/DDBJ whole genome shotgun (WGS) entry which is preliminary data.</text>
</comment>
<protein>
    <recommendedName>
        <fullName evidence="2">DUF2786 domain-containing protein</fullName>
    </recommendedName>
</protein>
<feature type="region of interest" description="Disordered" evidence="1">
    <location>
        <begin position="1"/>
        <end position="33"/>
    </location>
</feature>
<gene>
    <name evidence="3" type="ORF">GCM10010178_18860</name>
</gene>
<sequence>MGKRNREKRAAKKKVRANRGPTPPRYDFDGYEEPWAPPPVVSPEMVAEGLKQAAFARASDTDFVDRTIADLAGRRPVANPRTVAIGAGIVLDAVIDLVWAKGWTPVDVREHVRRTADAAAGSLLVDVIAADTAKHSPSTVDERWAAQVRGAEVWWESGVPQLLQWADRHGADLEFALRTTIVVIDELMRLPELPVIIPAPGSGSARSAASVSGVDQKVLTRVRGLLAKAESTQFPEEAEALSAKAQELMNRHAFERAVLDADERRKQTAASTRLWLDAPYVDAKAHLVHQIAKANRCRSVFYSRFGFVALVGESMDLEITELLVTSLQVQATRAMVAEGSQVTRAGTSRTRSFRQSFLISYAARIGERLEEAGARAHDPVEDERLLPVLAERSQVVEETFEKMFSNLAQKSVTVTDGAGWEAGRVAADRADISIDRRAVGV</sequence>
<dbReference type="Pfam" id="PF10979">
    <property type="entry name" value="DUF2786"/>
    <property type="match status" value="1"/>
</dbReference>
<name>A0ABQ2UG98_9PSEU</name>
<dbReference type="EMBL" id="BMRE01000004">
    <property type="protein sequence ID" value="GGU26686.1"/>
    <property type="molecule type" value="Genomic_DNA"/>
</dbReference>
<dbReference type="Proteomes" id="UP000649573">
    <property type="component" value="Unassembled WGS sequence"/>
</dbReference>